<gene>
    <name evidence="7" type="primary">mltG</name>
    <name evidence="8" type="ORF">BO223_11215</name>
</gene>
<feature type="site" description="Important for catalytic activity" evidence="7">
    <location>
        <position position="239"/>
    </location>
</feature>
<dbReference type="GO" id="GO:0071555">
    <property type="term" value="P:cell wall organization"/>
    <property type="evidence" value="ECO:0007669"/>
    <property type="project" value="UniProtKB-KW"/>
</dbReference>
<evidence type="ECO:0000256" key="1">
    <source>
        <dbReference type="ARBA" id="ARBA00022475"/>
    </source>
</evidence>
<evidence type="ECO:0000256" key="2">
    <source>
        <dbReference type="ARBA" id="ARBA00022692"/>
    </source>
</evidence>
<dbReference type="GO" id="GO:0009252">
    <property type="term" value="P:peptidoglycan biosynthetic process"/>
    <property type="evidence" value="ECO:0007669"/>
    <property type="project" value="UniProtKB-UniRule"/>
</dbReference>
<comment type="similarity">
    <text evidence="7">Belongs to the transglycosylase MltG family.</text>
</comment>
<evidence type="ECO:0000256" key="4">
    <source>
        <dbReference type="ARBA" id="ARBA00023136"/>
    </source>
</evidence>
<dbReference type="Proteomes" id="UP000186758">
    <property type="component" value="Unassembled WGS sequence"/>
</dbReference>
<evidence type="ECO:0000256" key="5">
    <source>
        <dbReference type="ARBA" id="ARBA00023239"/>
    </source>
</evidence>
<comment type="function">
    <text evidence="7">Functions as a peptidoglycan terminase that cleaves nascent peptidoglycan strands endolytically to terminate their elongation.</text>
</comment>
<keyword evidence="5 7" id="KW-0456">Lyase</keyword>
<evidence type="ECO:0000256" key="7">
    <source>
        <dbReference type="HAMAP-Rule" id="MF_02065"/>
    </source>
</evidence>
<reference evidence="8 9" key="1">
    <citation type="submission" date="2016-11" db="EMBL/GenBank/DDBJ databases">
        <title>Description of two novel members of the family Erysipelotrichaceae: Ileibacterium lipovorans gen. nov., sp. nov. and Dubosiella newyorkensis, gen. nov., sp. nov.</title>
        <authorList>
            <person name="Cox L.M."/>
            <person name="Sohn J."/>
            <person name="Tyrrell K.L."/>
            <person name="Citron D.M."/>
            <person name="Lawson P.A."/>
            <person name="Patel N.B."/>
            <person name="Iizumi T."/>
            <person name="Perez-Perez G.I."/>
            <person name="Goldstein E.J."/>
            <person name="Blaser M.J."/>
        </authorList>
    </citation>
    <scope>NUCLEOTIDE SEQUENCE [LARGE SCALE GENOMIC DNA]</scope>
    <source>
        <strain evidence="8 9">NYU-BL-K8</strain>
    </source>
</reference>
<dbReference type="Gene3D" id="3.30.1490.480">
    <property type="entry name" value="Endolytic murein transglycosylase"/>
    <property type="match status" value="1"/>
</dbReference>
<comment type="caution">
    <text evidence="8">The sequence shown here is derived from an EMBL/GenBank/DDBJ whole genome shotgun (WGS) entry which is preliminary data.</text>
</comment>
<evidence type="ECO:0000313" key="9">
    <source>
        <dbReference type="Proteomes" id="UP000186758"/>
    </source>
</evidence>
<dbReference type="InterPro" id="IPR003770">
    <property type="entry name" value="MLTG-like"/>
</dbReference>
<evidence type="ECO:0000256" key="6">
    <source>
        <dbReference type="ARBA" id="ARBA00023316"/>
    </source>
</evidence>
<accession>A0A1Q9YHN4</accession>
<keyword evidence="2 7" id="KW-0812">Transmembrane</keyword>
<evidence type="ECO:0000256" key="3">
    <source>
        <dbReference type="ARBA" id="ARBA00022989"/>
    </source>
</evidence>
<dbReference type="GO" id="GO:0005886">
    <property type="term" value="C:plasma membrane"/>
    <property type="evidence" value="ECO:0007669"/>
    <property type="project" value="UniProtKB-SubCell"/>
</dbReference>
<dbReference type="Pfam" id="PF02618">
    <property type="entry name" value="YceG"/>
    <property type="match status" value="1"/>
</dbReference>
<dbReference type="PANTHER" id="PTHR30518:SF2">
    <property type="entry name" value="ENDOLYTIC MUREIN TRANSGLYCOSYLASE"/>
    <property type="match status" value="1"/>
</dbReference>
<comment type="catalytic activity">
    <reaction evidence="7">
        <text>a peptidoglycan chain = a peptidoglycan chain with N-acetyl-1,6-anhydromuramyl-[peptide] at the reducing end + a peptidoglycan chain with N-acetylglucosamine at the non-reducing end.</text>
        <dbReference type="EC" id="4.2.2.29"/>
    </reaction>
</comment>
<dbReference type="NCBIfam" id="TIGR00247">
    <property type="entry name" value="endolytic transglycosylase MltG"/>
    <property type="match status" value="1"/>
</dbReference>
<dbReference type="EC" id="4.2.2.29" evidence="7"/>
<evidence type="ECO:0000313" key="8">
    <source>
        <dbReference type="EMBL" id="OLU43641.1"/>
    </source>
</evidence>
<dbReference type="HAMAP" id="MF_02065">
    <property type="entry name" value="MltG"/>
    <property type="match status" value="1"/>
</dbReference>
<dbReference type="GO" id="GO:0008932">
    <property type="term" value="F:lytic endotransglycosylase activity"/>
    <property type="evidence" value="ECO:0007669"/>
    <property type="project" value="UniProtKB-UniRule"/>
</dbReference>
<keyword evidence="6 7" id="KW-0961">Cell wall biogenesis/degradation</keyword>
<proteinExistence type="inferred from homology"/>
<keyword evidence="3 7" id="KW-1133">Transmembrane helix</keyword>
<dbReference type="PROSITE" id="PS51257">
    <property type="entry name" value="PROKAR_LIPOPROTEIN"/>
    <property type="match status" value="1"/>
</dbReference>
<dbReference type="PANTHER" id="PTHR30518">
    <property type="entry name" value="ENDOLYTIC MUREIN TRANSGLYCOSYLASE"/>
    <property type="match status" value="1"/>
</dbReference>
<sequence length="363" mass="41108">MPAKRPRRRKRIHWGRVVLLLVVVLMACAGGWFWYELQPAGGSREAEIEVKDGESLDAVFESLQSEGIIRNAKVLGLYTKIAGQPSWYAGTYSFNSDMTTDEILQRLDDPEQARASHVSVTIPEGWWAKEIAARLSEQFPYTAQQFLDAWNDQAYIETLASEYPFLNTASLDNPDLRVKLEGYLFPDTYQFSPDSSIDQITRTFLTQFQKVWEENRTGFEASGKSVEEIVTLASIVQFESGSKEDMAKIAGVFENRLNQGMMLQSSVTVCYALYDQFSDPTACETQYDIESPYNTYLIQGLPPGPILNPGREAIEAVLHPEESGYLFFVADIHNVKSNPGQVYYAKTFEEHEQLMRELGLVIE</sequence>
<protein>
    <recommendedName>
        <fullName evidence="7">Endolytic murein transglycosylase</fullName>
        <ecNumber evidence="7">4.2.2.29</ecNumber>
    </recommendedName>
    <alternativeName>
        <fullName evidence="7">Peptidoglycan lytic transglycosylase</fullName>
    </alternativeName>
    <alternativeName>
        <fullName evidence="7">Peptidoglycan polymerization terminase</fullName>
    </alternativeName>
</protein>
<dbReference type="AlphaFoldDB" id="A0A1Q9YHN4"/>
<comment type="subcellular location">
    <subcellularLocation>
        <location evidence="7">Cell membrane</location>
        <topology evidence="7">Single-pass membrane protein</topology>
    </subcellularLocation>
</comment>
<organism evidence="8 9">
    <name type="scientific">Faecalibaculum rodentium</name>
    <dbReference type="NCBI Taxonomy" id="1702221"/>
    <lineage>
        <taxon>Bacteria</taxon>
        <taxon>Bacillati</taxon>
        <taxon>Bacillota</taxon>
        <taxon>Erysipelotrichia</taxon>
        <taxon>Erysipelotrichales</taxon>
        <taxon>Erysipelotrichaceae</taxon>
        <taxon>Faecalibaculum</taxon>
    </lineage>
</organism>
<keyword evidence="1 7" id="KW-1003">Cell membrane</keyword>
<name>A0A1Q9YHN4_9FIRM</name>
<dbReference type="CDD" id="cd08010">
    <property type="entry name" value="MltG_like"/>
    <property type="match status" value="1"/>
</dbReference>
<dbReference type="RefSeq" id="WP_075886253.1">
    <property type="nucleotide sequence ID" value="NZ_CAPPVJ010000093.1"/>
</dbReference>
<feature type="transmembrane region" description="Helical" evidence="7">
    <location>
        <begin position="12"/>
        <end position="35"/>
    </location>
</feature>
<dbReference type="EMBL" id="MPJZ01000096">
    <property type="protein sequence ID" value="OLU43641.1"/>
    <property type="molecule type" value="Genomic_DNA"/>
</dbReference>
<keyword evidence="4 7" id="KW-0472">Membrane</keyword>